<evidence type="ECO:0000313" key="1">
    <source>
        <dbReference type="EMBL" id="CBH96327.1"/>
    </source>
</evidence>
<name>E6PN25_9ZZZZ</name>
<protein>
    <submittedName>
        <fullName evidence="1">Uncharacterized protein</fullName>
    </submittedName>
</protein>
<reference evidence="1" key="1">
    <citation type="submission" date="2009-10" db="EMBL/GenBank/DDBJ databases">
        <title>Diversity of trophic interactions inside an arsenic-rich microbial ecosystem.</title>
        <authorList>
            <person name="Bertin P.N."/>
            <person name="Heinrich-Salmeron A."/>
            <person name="Pelletier E."/>
            <person name="Goulhen-Chollet F."/>
            <person name="Arsene-Ploetze F."/>
            <person name="Gallien S."/>
            <person name="Calteau A."/>
            <person name="Vallenet D."/>
            <person name="Casiot C."/>
            <person name="Chane-Woon-Ming B."/>
            <person name="Giloteaux L."/>
            <person name="Barakat M."/>
            <person name="Bonnefoy V."/>
            <person name="Bruneel O."/>
            <person name="Chandler M."/>
            <person name="Cleiss J."/>
            <person name="Duran R."/>
            <person name="Elbaz-Poulichet F."/>
            <person name="Fonknechten N."/>
            <person name="Lauga B."/>
            <person name="Mornico D."/>
            <person name="Ortet P."/>
            <person name="Schaeffer C."/>
            <person name="Siguier P."/>
            <person name="Alexander Thil Smith A."/>
            <person name="Van Dorsselaer A."/>
            <person name="Weissenbach J."/>
            <person name="Medigue C."/>
            <person name="Le Paslier D."/>
        </authorList>
    </citation>
    <scope>NUCLEOTIDE SEQUENCE</scope>
</reference>
<proteinExistence type="predicted"/>
<dbReference type="AlphaFoldDB" id="E6PN25"/>
<comment type="caution">
    <text evidence="1">The sequence shown here is derived from an EMBL/GenBank/DDBJ whole genome shotgun (WGS) entry which is preliminary data.</text>
</comment>
<sequence length="77" mass="8738">MRQANVVKRCVMDKAWLQGICDMDAMAFRNISSCRAFGDARDMRNNPEDGIAIALFLMIQNLPSLKQESVDHQNCHP</sequence>
<gene>
    <name evidence="1" type="ORF">CARN2_2268</name>
</gene>
<accession>E6PN25</accession>
<organism evidence="1">
    <name type="scientific">mine drainage metagenome</name>
    <dbReference type="NCBI Taxonomy" id="410659"/>
    <lineage>
        <taxon>unclassified sequences</taxon>
        <taxon>metagenomes</taxon>
        <taxon>ecological metagenomes</taxon>
    </lineage>
</organism>
<dbReference type="EMBL" id="CABM01000024">
    <property type="protein sequence ID" value="CBH96327.1"/>
    <property type="molecule type" value="Genomic_DNA"/>
</dbReference>